<evidence type="ECO:0000313" key="1">
    <source>
        <dbReference type="EMBL" id="RYU87252.1"/>
    </source>
</evidence>
<proteinExistence type="predicted"/>
<dbReference type="Proteomes" id="UP000293331">
    <property type="component" value="Unassembled WGS sequence"/>
</dbReference>
<dbReference type="EMBL" id="SEWG01000007">
    <property type="protein sequence ID" value="RYU87252.1"/>
    <property type="molecule type" value="Genomic_DNA"/>
</dbReference>
<organism evidence="1 2">
    <name type="scientific">Mucilaginibacter terrigena</name>
    <dbReference type="NCBI Taxonomy" id="2492395"/>
    <lineage>
        <taxon>Bacteria</taxon>
        <taxon>Pseudomonadati</taxon>
        <taxon>Bacteroidota</taxon>
        <taxon>Sphingobacteriia</taxon>
        <taxon>Sphingobacteriales</taxon>
        <taxon>Sphingobacteriaceae</taxon>
        <taxon>Mucilaginibacter</taxon>
    </lineage>
</organism>
<reference evidence="1 2" key="1">
    <citation type="submission" date="2019-02" db="EMBL/GenBank/DDBJ databases">
        <title>Bacterial novel species Mucilaginibacter sp. 17JY9-4 isolated from soil.</title>
        <authorList>
            <person name="Jung H.-Y."/>
        </authorList>
    </citation>
    <scope>NUCLEOTIDE SEQUENCE [LARGE SCALE GENOMIC DNA]</scope>
    <source>
        <strain evidence="1 2">17JY9-4</strain>
    </source>
</reference>
<comment type="caution">
    <text evidence="1">The sequence shown here is derived from an EMBL/GenBank/DDBJ whole genome shotgun (WGS) entry which is preliminary data.</text>
</comment>
<dbReference type="InterPro" id="IPR009241">
    <property type="entry name" value="HigB-like"/>
</dbReference>
<name>A0A4Q5LJN5_9SPHI</name>
<protein>
    <submittedName>
        <fullName evidence="1">Type II toxin-antitoxin system RelE/ParE family toxin</fullName>
    </submittedName>
</protein>
<dbReference type="OrthoDB" id="573082at2"/>
<keyword evidence="2" id="KW-1185">Reference proteome</keyword>
<gene>
    <name evidence="1" type="ORF">EWM62_16190</name>
</gene>
<accession>A0A4Q5LJN5</accession>
<dbReference type="RefSeq" id="WP_129877723.1">
    <property type="nucleotide sequence ID" value="NZ_SEWG01000007.1"/>
</dbReference>
<dbReference type="Pfam" id="PF05973">
    <property type="entry name" value="Gp49"/>
    <property type="match status" value="1"/>
</dbReference>
<dbReference type="AlphaFoldDB" id="A0A4Q5LJN5"/>
<evidence type="ECO:0000313" key="2">
    <source>
        <dbReference type="Proteomes" id="UP000293331"/>
    </source>
</evidence>
<sequence length="109" mass="12867">MKYFILKLEEATNFLQNVESSTKLKFTKVFRKVQEGHNTAEDFKKLPGTNSLFEFRVKDKGMWFRILAFLTHFEGDMYATIVATHGFKKKTNKIPRSEIDKADYTKKDY</sequence>